<organism evidence="4 5">
    <name type="scientific">Prorocentrum cordatum</name>
    <dbReference type="NCBI Taxonomy" id="2364126"/>
    <lineage>
        <taxon>Eukaryota</taxon>
        <taxon>Sar</taxon>
        <taxon>Alveolata</taxon>
        <taxon>Dinophyceae</taxon>
        <taxon>Prorocentrales</taxon>
        <taxon>Prorocentraceae</taxon>
        <taxon>Prorocentrum</taxon>
    </lineage>
</organism>
<keyword evidence="5" id="KW-1185">Reference proteome</keyword>
<evidence type="ECO:0000256" key="2">
    <source>
        <dbReference type="SAM" id="MobiDB-lite"/>
    </source>
</evidence>
<dbReference type="Pfam" id="PF09229">
    <property type="entry name" value="Aha1_N"/>
    <property type="match status" value="1"/>
</dbReference>
<sequence>MPRRIRGRGQGGAGAHAGRQPRGPRGQARCRQPAEPERRLWGLAALAERDWTHWTRKQVAEAVKGLRHTGGSGCILDTVELLDKSKVECSITTKKGVRALYYEMDLEVSWKGRAAPRLRPQEGSGELDGVIRVYNIAHDTTFQLGGPATPSRASAFSCPTQQVQVVRLRARRPPRTTPTQPEGPDLH</sequence>
<comment type="caution">
    <text evidence="4">The sequence shown here is derived from an EMBL/GenBank/DDBJ whole genome shotgun (WGS) entry which is preliminary data.</text>
</comment>
<reference evidence="4" key="1">
    <citation type="submission" date="2023-10" db="EMBL/GenBank/DDBJ databases">
        <authorList>
            <person name="Chen Y."/>
            <person name="Shah S."/>
            <person name="Dougan E. K."/>
            <person name="Thang M."/>
            <person name="Chan C."/>
        </authorList>
    </citation>
    <scope>NUCLEOTIDE SEQUENCE [LARGE SCALE GENOMIC DNA]</scope>
</reference>
<dbReference type="InterPro" id="IPR036338">
    <property type="entry name" value="Aha1"/>
</dbReference>
<dbReference type="SUPFAM" id="SSF103111">
    <property type="entry name" value="Activator of Hsp90 ATPase, Aha1"/>
    <property type="match status" value="1"/>
</dbReference>
<name>A0ABN9S665_9DINO</name>
<feature type="domain" description="Activator of Hsp90 ATPase AHSA1-like N-terminal" evidence="3">
    <location>
        <begin position="48"/>
        <end position="141"/>
    </location>
</feature>
<feature type="region of interest" description="Disordered" evidence="2">
    <location>
        <begin position="1"/>
        <end position="34"/>
    </location>
</feature>
<evidence type="ECO:0000256" key="1">
    <source>
        <dbReference type="ARBA" id="ARBA00006817"/>
    </source>
</evidence>
<gene>
    <name evidence="4" type="ORF">PCOR1329_LOCUS26354</name>
</gene>
<dbReference type="InterPro" id="IPR015310">
    <property type="entry name" value="AHSA1-like_N"/>
</dbReference>
<dbReference type="Gene3D" id="3.15.10.20">
    <property type="entry name" value="Activator of Hsp90 ATPase Aha1, N-terminal domain"/>
    <property type="match status" value="1"/>
</dbReference>
<comment type="similarity">
    <text evidence="1">Belongs to the AHA1 family.</text>
</comment>
<feature type="compositionally biased region" description="Low complexity" evidence="2">
    <location>
        <begin position="16"/>
        <end position="31"/>
    </location>
</feature>
<feature type="non-terminal residue" evidence="4">
    <location>
        <position position="187"/>
    </location>
</feature>
<dbReference type="Proteomes" id="UP001189429">
    <property type="component" value="Unassembled WGS sequence"/>
</dbReference>
<accession>A0ABN9S665</accession>
<protein>
    <recommendedName>
        <fullName evidence="3">Activator of Hsp90 ATPase AHSA1-like N-terminal domain-containing protein</fullName>
    </recommendedName>
</protein>
<evidence type="ECO:0000313" key="4">
    <source>
        <dbReference type="EMBL" id="CAK0826532.1"/>
    </source>
</evidence>
<evidence type="ECO:0000313" key="5">
    <source>
        <dbReference type="Proteomes" id="UP001189429"/>
    </source>
</evidence>
<dbReference type="EMBL" id="CAUYUJ010009356">
    <property type="protein sequence ID" value="CAK0826532.1"/>
    <property type="molecule type" value="Genomic_DNA"/>
</dbReference>
<proteinExistence type="inferred from homology"/>
<evidence type="ECO:0000259" key="3">
    <source>
        <dbReference type="Pfam" id="PF09229"/>
    </source>
</evidence>